<evidence type="ECO:0000313" key="3">
    <source>
        <dbReference type="EnsemblPlants" id="Solyc06g066130.1.1.1"/>
    </source>
</evidence>
<organism evidence="3">
    <name type="scientific">Solanum lycopersicum</name>
    <name type="common">Tomato</name>
    <name type="synonym">Lycopersicon esculentum</name>
    <dbReference type="NCBI Taxonomy" id="4081"/>
    <lineage>
        <taxon>Eukaryota</taxon>
        <taxon>Viridiplantae</taxon>
        <taxon>Streptophyta</taxon>
        <taxon>Embryophyta</taxon>
        <taxon>Tracheophyta</taxon>
        <taxon>Spermatophyta</taxon>
        <taxon>Magnoliopsida</taxon>
        <taxon>eudicotyledons</taxon>
        <taxon>Gunneridae</taxon>
        <taxon>Pentapetalae</taxon>
        <taxon>asterids</taxon>
        <taxon>lamiids</taxon>
        <taxon>Solanales</taxon>
        <taxon>Solanaceae</taxon>
        <taxon>Solanoideae</taxon>
        <taxon>Solaneae</taxon>
        <taxon>Solanum</taxon>
        <taxon>Solanum subgen. Lycopersicon</taxon>
    </lineage>
</organism>
<accession>A0A3Q7GZB3</accession>
<dbReference type="Gramene" id="Solyc06g066130.1.1">
    <property type="protein sequence ID" value="Solyc06g066130.1.1.1"/>
    <property type="gene ID" value="Solyc06g066130.1"/>
</dbReference>
<evidence type="ECO:0000259" key="2">
    <source>
        <dbReference type="PROSITE" id="PS50011"/>
    </source>
</evidence>
<evidence type="ECO:0000313" key="4">
    <source>
        <dbReference type="Proteomes" id="UP000004994"/>
    </source>
</evidence>
<dbReference type="InterPro" id="IPR052751">
    <property type="entry name" value="Plant_MAPKKK"/>
</dbReference>
<feature type="domain" description="Protein kinase" evidence="2">
    <location>
        <begin position="7"/>
        <end position="224"/>
    </location>
</feature>
<dbReference type="GeneID" id="138349401"/>
<dbReference type="InterPro" id="IPR000719">
    <property type="entry name" value="Prot_kinase_dom"/>
</dbReference>
<dbReference type="SMR" id="A0A3Q7GZB3"/>
<dbReference type="PaxDb" id="4081-Solyc06g066130.1.1"/>
<dbReference type="Pfam" id="PF00069">
    <property type="entry name" value="Pkinase"/>
    <property type="match status" value="1"/>
</dbReference>
<keyword evidence="4" id="KW-1185">Reference proteome</keyword>
<keyword evidence="1" id="KW-0547">Nucleotide-binding</keyword>
<proteinExistence type="predicted"/>
<dbReference type="PROSITE" id="PS50011">
    <property type="entry name" value="PROTEIN_KINASE_DOM"/>
    <property type="match status" value="1"/>
</dbReference>
<dbReference type="PANTHER" id="PTHR48011">
    <property type="entry name" value="CCR4-NOT TRANSCRIPTIONAL COMPLEX SUBUNIT CAF120-RELATED"/>
    <property type="match status" value="1"/>
</dbReference>
<evidence type="ECO:0000256" key="1">
    <source>
        <dbReference type="PROSITE-ProRule" id="PRU10141"/>
    </source>
</evidence>
<dbReference type="SUPFAM" id="SSF56112">
    <property type="entry name" value="Protein kinase-like (PK-like)"/>
    <property type="match status" value="1"/>
</dbReference>
<protein>
    <recommendedName>
        <fullName evidence="2">Protein kinase domain-containing protein</fullName>
    </recommendedName>
</protein>
<name>A0A3Q7GZB3_SOLLC</name>
<dbReference type="Gene3D" id="1.10.510.10">
    <property type="entry name" value="Transferase(Phosphotransferase) domain 1"/>
    <property type="match status" value="2"/>
</dbReference>
<dbReference type="InterPro" id="IPR011009">
    <property type="entry name" value="Kinase-like_dom_sf"/>
</dbReference>
<dbReference type="Proteomes" id="UP000004994">
    <property type="component" value="Chromosome 6"/>
</dbReference>
<dbReference type="STRING" id="4081.A0A3Q7GZB3"/>
<feature type="binding site" evidence="1">
    <location>
        <position position="43"/>
    </location>
    <ligand>
        <name>ATP</name>
        <dbReference type="ChEBI" id="CHEBI:30616"/>
    </ligand>
</feature>
<dbReference type="GO" id="GO:0005524">
    <property type="term" value="F:ATP binding"/>
    <property type="evidence" value="ECO:0007669"/>
    <property type="project" value="UniProtKB-UniRule"/>
</dbReference>
<dbReference type="RefSeq" id="XP_069155840.1">
    <property type="nucleotide sequence ID" value="XM_069299739.1"/>
</dbReference>
<dbReference type="SMART" id="SM00220">
    <property type="entry name" value="S_TKc"/>
    <property type="match status" value="1"/>
</dbReference>
<keyword evidence="1" id="KW-0067">ATP-binding</keyword>
<dbReference type="PROSITE" id="PS00107">
    <property type="entry name" value="PROTEIN_KINASE_ATP"/>
    <property type="match status" value="1"/>
</dbReference>
<sequence>MAKLLWKRGIITLGEGSYGVVSLACTSNALFRGVTLPSLIAVKSCNLSASHSLKEEVKILRMFKHSPCTVHCYGAKVSFEDKVYLYNLYLSNCNSLPEFEVKKHTKNVLPGLSCIHNNGIIHCDNILLVGRDKTANGDVVLNKIKFEEPKFQNSKLYNEAQDFLEKCLVKNPSTRWTADMLLNHPFLLHSSKAANTAKTRKRKSGSMSLLHKPIQKVTFKIGNH</sequence>
<dbReference type="InParanoid" id="A0A3Q7GZB3"/>
<dbReference type="InterPro" id="IPR017441">
    <property type="entry name" value="Protein_kinase_ATP_BS"/>
</dbReference>
<reference evidence="3" key="2">
    <citation type="submission" date="2019-01" db="UniProtKB">
        <authorList>
            <consortium name="EnsemblPlants"/>
        </authorList>
    </citation>
    <scope>IDENTIFICATION</scope>
    <source>
        <strain evidence="3">cv. Heinz 1706</strain>
    </source>
</reference>
<dbReference type="PANTHER" id="PTHR48011:SF64">
    <property type="entry name" value="MITOGEN-ACTIVATED PROTEIN KINASE KINASE KINASE 3-LIKE"/>
    <property type="match status" value="1"/>
</dbReference>
<dbReference type="GO" id="GO:0004672">
    <property type="term" value="F:protein kinase activity"/>
    <property type="evidence" value="ECO:0000318"/>
    <property type="project" value="GO_Central"/>
</dbReference>
<dbReference type="AlphaFoldDB" id="A0A3Q7GZB3"/>
<dbReference type="KEGG" id="sly:138349401"/>
<reference evidence="3" key="1">
    <citation type="journal article" date="2012" name="Nature">
        <title>The tomato genome sequence provides insights into fleshy fruit evolution.</title>
        <authorList>
            <consortium name="Tomato Genome Consortium"/>
        </authorList>
    </citation>
    <scope>NUCLEOTIDE SEQUENCE [LARGE SCALE GENOMIC DNA]</scope>
    <source>
        <strain evidence="3">cv. Heinz 1706</strain>
    </source>
</reference>
<dbReference type="GO" id="GO:0007165">
    <property type="term" value="P:signal transduction"/>
    <property type="evidence" value="ECO:0000318"/>
    <property type="project" value="GO_Central"/>
</dbReference>
<dbReference type="EnsemblPlants" id="Solyc06g066130.1.1">
    <property type="protein sequence ID" value="Solyc06g066130.1.1.1"/>
    <property type="gene ID" value="Solyc06g066130.1"/>
</dbReference>